<protein>
    <submittedName>
        <fullName evidence="1">Uncharacterized protein</fullName>
    </submittedName>
</protein>
<reference evidence="1" key="1">
    <citation type="submission" date="2020-03" db="EMBL/GenBank/DDBJ databases">
        <title>The deep terrestrial virosphere.</title>
        <authorList>
            <person name="Holmfeldt K."/>
            <person name="Nilsson E."/>
            <person name="Simone D."/>
            <person name="Lopez-Fernandez M."/>
            <person name="Wu X."/>
            <person name="de Brujin I."/>
            <person name="Lundin D."/>
            <person name="Andersson A."/>
            <person name="Bertilsson S."/>
            <person name="Dopson M."/>
        </authorList>
    </citation>
    <scope>NUCLEOTIDE SEQUENCE</scope>
    <source>
        <strain evidence="1">TM448A02994</strain>
    </source>
</reference>
<proteinExistence type="predicted"/>
<accession>A0A6H1ZZ33</accession>
<evidence type="ECO:0000313" key="1">
    <source>
        <dbReference type="EMBL" id="QJA52768.1"/>
    </source>
</evidence>
<organism evidence="1">
    <name type="scientific">viral metagenome</name>
    <dbReference type="NCBI Taxonomy" id="1070528"/>
    <lineage>
        <taxon>unclassified sequences</taxon>
        <taxon>metagenomes</taxon>
        <taxon>organismal metagenomes</taxon>
    </lineage>
</organism>
<gene>
    <name evidence="1" type="ORF">TM448A02994_0011</name>
</gene>
<name>A0A6H1ZZ33_9ZZZZ</name>
<dbReference type="EMBL" id="MT144366">
    <property type="protein sequence ID" value="QJA52768.1"/>
    <property type="molecule type" value="Genomic_DNA"/>
</dbReference>
<dbReference type="AlphaFoldDB" id="A0A6H1ZZ33"/>
<sequence>MARGIKRAVAFGLEVQNVDLAASAVESSLIAAGSILNRHMTADAVESSIIANIKTGTIAVYPPDIAAYAIADSVITITGAAANDYFIVGWESTIGAYTESIAMPVVAKAGTNQVTITFFNALNTEGSAAAGVLSYVRIDNLK</sequence>